<dbReference type="InterPro" id="IPR005467">
    <property type="entry name" value="His_kinase_dom"/>
</dbReference>
<dbReference type="InterPro" id="IPR036890">
    <property type="entry name" value="HATPase_C_sf"/>
</dbReference>
<dbReference type="InterPro" id="IPR003594">
    <property type="entry name" value="HATPase_dom"/>
</dbReference>
<feature type="coiled-coil region" evidence="8">
    <location>
        <begin position="240"/>
        <end position="267"/>
    </location>
</feature>
<feature type="domain" description="Histidine kinase" evidence="10">
    <location>
        <begin position="276"/>
        <end position="485"/>
    </location>
</feature>
<dbReference type="SMART" id="SM00387">
    <property type="entry name" value="HATPase_c"/>
    <property type="match status" value="1"/>
</dbReference>
<gene>
    <name evidence="11" type="ORF">LCGC14_1846660</name>
</gene>
<dbReference type="GO" id="GO:0000156">
    <property type="term" value="F:phosphorelay response regulator activity"/>
    <property type="evidence" value="ECO:0007669"/>
    <property type="project" value="TreeGrafter"/>
</dbReference>
<reference evidence="11" key="1">
    <citation type="journal article" date="2015" name="Nature">
        <title>Complex archaea that bridge the gap between prokaryotes and eukaryotes.</title>
        <authorList>
            <person name="Spang A."/>
            <person name="Saw J.H."/>
            <person name="Jorgensen S.L."/>
            <person name="Zaremba-Niedzwiedzka K."/>
            <person name="Martijn J."/>
            <person name="Lind A.E."/>
            <person name="van Eijk R."/>
            <person name="Schleper C."/>
            <person name="Guy L."/>
            <person name="Ettema T.J."/>
        </authorList>
    </citation>
    <scope>NUCLEOTIDE SEQUENCE</scope>
</reference>
<dbReference type="Gene3D" id="3.30.565.10">
    <property type="entry name" value="Histidine kinase-like ATPase, C-terminal domain"/>
    <property type="match status" value="1"/>
</dbReference>
<evidence type="ECO:0000256" key="9">
    <source>
        <dbReference type="SAM" id="Phobius"/>
    </source>
</evidence>
<keyword evidence="5" id="KW-0418">Kinase</keyword>
<dbReference type="AlphaFoldDB" id="A0A0F9GBI5"/>
<evidence type="ECO:0000313" key="11">
    <source>
        <dbReference type="EMBL" id="KKL96219.1"/>
    </source>
</evidence>
<protein>
    <recommendedName>
        <fullName evidence="2">histidine kinase</fullName>
        <ecNumber evidence="2">2.7.13.3</ecNumber>
    </recommendedName>
</protein>
<dbReference type="Gene3D" id="1.10.287.130">
    <property type="match status" value="1"/>
</dbReference>
<organism evidence="11">
    <name type="scientific">marine sediment metagenome</name>
    <dbReference type="NCBI Taxonomy" id="412755"/>
    <lineage>
        <taxon>unclassified sequences</taxon>
        <taxon>metagenomes</taxon>
        <taxon>ecological metagenomes</taxon>
    </lineage>
</organism>
<dbReference type="PANTHER" id="PTHR42878:SF7">
    <property type="entry name" value="SENSOR HISTIDINE KINASE GLRK"/>
    <property type="match status" value="1"/>
</dbReference>
<dbReference type="GO" id="GO:0030295">
    <property type="term" value="F:protein kinase activator activity"/>
    <property type="evidence" value="ECO:0007669"/>
    <property type="project" value="TreeGrafter"/>
</dbReference>
<dbReference type="InterPro" id="IPR021796">
    <property type="entry name" value="Tll0287-like_dom"/>
</dbReference>
<dbReference type="GO" id="GO:0007234">
    <property type="term" value="P:osmosensory signaling via phosphorelay pathway"/>
    <property type="evidence" value="ECO:0007669"/>
    <property type="project" value="TreeGrafter"/>
</dbReference>
<keyword evidence="7" id="KW-0902">Two-component regulatory system</keyword>
<dbReference type="EC" id="2.7.13.3" evidence="2"/>
<comment type="caution">
    <text evidence="11">The sequence shown here is derived from an EMBL/GenBank/DDBJ whole genome shotgun (WGS) entry which is preliminary data.</text>
</comment>
<comment type="catalytic activity">
    <reaction evidence="1">
        <text>ATP + protein L-histidine = ADP + protein N-phospho-L-histidine.</text>
        <dbReference type="EC" id="2.7.13.3"/>
    </reaction>
</comment>
<keyword evidence="9" id="KW-0472">Membrane</keyword>
<dbReference type="GO" id="GO:0004673">
    <property type="term" value="F:protein histidine kinase activity"/>
    <property type="evidence" value="ECO:0007669"/>
    <property type="project" value="UniProtKB-EC"/>
</dbReference>
<keyword evidence="4" id="KW-0547">Nucleotide-binding</keyword>
<dbReference type="Pfam" id="PF11845">
    <property type="entry name" value="Tll0287-like"/>
    <property type="match status" value="1"/>
</dbReference>
<keyword evidence="8" id="KW-0175">Coiled coil</keyword>
<evidence type="ECO:0000256" key="1">
    <source>
        <dbReference type="ARBA" id="ARBA00000085"/>
    </source>
</evidence>
<evidence type="ECO:0000256" key="2">
    <source>
        <dbReference type="ARBA" id="ARBA00012438"/>
    </source>
</evidence>
<dbReference type="PROSITE" id="PS50109">
    <property type="entry name" value="HIS_KIN"/>
    <property type="match status" value="1"/>
</dbReference>
<evidence type="ECO:0000256" key="8">
    <source>
        <dbReference type="SAM" id="Coils"/>
    </source>
</evidence>
<proteinExistence type="predicted"/>
<dbReference type="InterPro" id="IPR050351">
    <property type="entry name" value="BphY/WalK/GraS-like"/>
</dbReference>
<keyword evidence="6" id="KW-0067">ATP-binding</keyword>
<feature type="transmembrane region" description="Helical" evidence="9">
    <location>
        <begin position="211"/>
        <end position="229"/>
    </location>
</feature>
<keyword evidence="9" id="KW-0812">Transmembrane</keyword>
<sequence>MAPRRRFMTILVVLYVLSLPIISAASYLILRHYSVQSAYERGQLYLTIIESVRHYVEKELRPTLYKELPGRFVLEGMSRSYVSGRVALEVNNSYEGFRYQTAQLINPRNPDNLADPFEAGIIQRLSKNPDAPEWRGNTKTSAGDFCVIARRGKPYSAPCLKCHGAPANAPDELVRRYGPEAGFNMPKDSVVSAAFVYIPISTHLAVAKQEVLAFIGLYTVFFGIMFIYINRRSSDLYDRIETHSRNAERVSADLAELTSTMESMVAERTLGMLSLTVADKIRNPTSIIGGTCRHVLEHDRENMPESLRSSLELIVEEAAELEKIVKDFETLVRSRKSHFVYEDINVVINKLMPMLEGEARKLDIELTFDHSEGPVYLNLEQNLFRNAMHHLVMNAIEATPEGGSVTVSTSVKDNHAEIVVKDTGHGLETVGNEKIFEPFQSTKELSYGLGLPLVKQIVSEHMGEIEAHTPPEGGAEFIIRLPLRWERAL</sequence>
<keyword evidence="9" id="KW-1133">Transmembrane helix</keyword>
<evidence type="ECO:0000256" key="5">
    <source>
        <dbReference type="ARBA" id="ARBA00022777"/>
    </source>
</evidence>
<accession>A0A0F9GBI5</accession>
<evidence type="ECO:0000256" key="7">
    <source>
        <dbReference type="ARBA" id="ARBA00023012"/>
    </source>
</evidence>
<dbReference type="GO" id="GO:0005524">
    <property type="term" value="F:ATP binding"/>
    <property type="evidence" value="ECO:0007669"/>
    <property type="project" value="UniProtKB-KW"/>
</dbReference>
<dbReference type="PANTHER" id="PTHR42878">
    <property type="entry name" value="TWO-COMPONENT HISTIDINE KINASE"/>
    <property type="match status" value="1"/>
</dbReference>
<evidence type="ECO:0000259" key="10">
    <source>
        <dbReference type="PROSITE" id="PS50109"/>
    </source>
</evidence>
<evidence type="ECO:0000256" key="4">
    <source>
        <dbReference type="ARBA" id="ARBA00022741"/>
    </source>
</evidence>
<dbReference type="InterPro" id="IPR004358">
    <property type="entry name" value="Sig_transdc_His_kin-like_C"/>
</dbReference>
<dbReference type="PRINTS" id="PR00344">
    <property type="entry name" value="BCTRLSENSOR"/>
</dbReference>
<evidence type="ECO:0000256" key="6">
    <source>
        <dbReference type="ARBA" id="ARBA00022840"/>
    </source>
</evidence>
<dbReference type="EMBL" id="LAZR01018488">
    <property type="protein sequence ID" value="KKL96219.1"/>
    <property type="molecule type" value="Genomic_DNA"/>
</dbReference>
<evidence type="ECO:0000256" key="3">
    <source>
        <dbReference type="ARBA" id="ARBA00022679"/>
    </source>
</evidence>
<dbReference type="SUPFAM" id="SSF55874">
    <property type="entry name" value="ATPase domain of HSP90 chaperone/DNA topoisomerase II/histidine kinase"/>
    <property type="match status" value="1"/>
</dbReference>
<keyword evidence="3" id="KW-0808">Transferase</keyword>
<dbReference type="Pfam" id="PF02518">
    <property type="entry name" value="HATPase_c"/>
    <property type="match status" value="1"/>
</dbReference>
<name>A0A0F9GBI5_9ZZZZ</name>